<reference evidence="2 3" key="1">
    <citation type="journal article" date="2016" name="Front. Microbiol.">
        <title>Comparative Genomic Analysis Reveals a Diverse Repertoire of Genes Involved in Prokaryote-Eukaryote Interactions within the Pseudovibrio Genus.</title>
        <authorList>
            <person name="Romano S."/>
            <person name="Fernandez-Guerra A."/>
            <person name="Reen F.J."/>
            <person name="Glockner F.O."/>
            <person name="Crowley S.P."/>
            <person name="O'Sullivan O."/>
            <person name="Cotter P.D."/>
            <person name="Adams C."/>
            <person name="Dobson A.D."/>
            <person name="O'Gara F."/>
        </authorList>
    </citation>
    <scope>NUCLEOTIDE SEQUENCE [LARGE SCALE GENOMIC DNA]</scope>
    <source>
        <strain evidence="2 3">Ad2</strain>
    </source>
</reference>
<dbReference type="SUPFAM" id="SSF51658">
    <property type="entry name" value="Xylose isomerase-like"/>
    <property type="match status" value="1"/>
</dbReference>
<dbReference type="GO" id="GO:0050114">
    <property type="term" value="F:myo-inosose-2 dehydratase activity"/>
    <property type="evidence" value="ECO:0007669"/>
    <property type="project" value="UniProtKB-EC"/>
</dbReference>
<dbReference type="InterPro" id="IPR013022">
    <property type="entry name" value="Xyl_isomerase-like_TIM-brl"/>
</dbReference>
<dbReference type="InterPro" id="IPR050312">
    <property type="entry name" value="IolE/XylAMocC-like"/>
</dbReference>
<keyword evidence="3" id="KW-1185">Reference proteome</keyword>
<dbReference type="Pfam" id="PF01261">
    <property type="entry name" value="AP_endonuc_2"/>
    <property type="match status" value="1"/>
</dbReference>
<dbReference type="PANTHER" id="PTHR12110:SF41">
    <property type="entry name" value="INOSOSE DEHYDRATASE"/>
    <property type="match status" value="1"/>
</dbReference>
<accession>A0A165YML7</accession>
<protein>
    <submittedName>
        <fullName evidence="2">Inosose dehydratase</fullName>
        <ecNumber evidence="2">4.2.1.44</ecNumber>
    </submittedName>
</protein>
<dbReference type="EMBL" id="LMCB01000017">
    <property type="protein sequence ID" value="KZL18988.1"/>
    <property type="molecule type" value="Genomic_DNA"/>
</dbReference>
<sequence>MIRYGTNPIAWSNDDDLNLGAHISLEQCLRETGEIGFDGIEKGHKMPPEPAALKAALDPHGLAFVSGWHSLNLLAHSVEDEKKAIQPHLDLLKAMGCQVCITCETSNAIHSADDTALNDKPVLADDQWEKFGADVEAIATYCEQQGIALVYHHHMGTIVQTGEEIDRFMDVTGPNTYLLLDTGHVWFGGADPVEVAKKHMARVRHLHAKNVRPTIREQVEGEGLSFLEGVRRGVFTVPGDKEGGVDFEPVLKIAAEHGYEGWLVIEAEQDPDQRNPFTYQSMGLKALRQMAVSAGLDQGVSA</sequence>
<dbReference type="AlphaFoldDB" id="A0A165YML7"/>
<feature type="domain" description="Xylose isomerase-like TIM barrel" evidence="1">
    <location>
        <begin position="32"/>
        <end position="275"/>
    </location>
</feature>
<organism evidence="2 3">
    <name type="scientific">Pseudovibrio axinellae</name>
    <dbReference type="NCBI Taxonomy" id="989403"/>
    <lineage>
        <taxon>Bacteria</taxon>
        <taxon>Pseudomonadati</taxon>
        <taxon>Pseudomonadota</taxon>
        <taxon>Alphaproteobacteria</taxon>
        <taxon>Hyphomicrobiales</taxon>
        <taxon>Stappiaceae</taxon>
        <taxon>Pseudovibrio</taxon>
    </lineage>
</organism>
<proteinExistence type="predicted"/>
<dbReference type="Gene3D" id="3.20.20.150">
    <property type="entry name" value="Divalent-metal-dependent TIM barrel enzymes"/>
    <property type="match status" value="1"/>
</dbReference>
<dbReference type="STRING" id="989403.SAMN05421798_101535"/>
<dbReference type="OrthoDB" id="9804047at2"/>
<dbReference type="EC" id="4.2.1.44" evidence="2"/>
<evidence type="ECO:0000313" key="2">
    <source>
        <dbReference type="EMBL" id="KZL18988.1"/>
    </source>
</evidence>
<comment type="caution">
    <text evidence="2">The sequence shown here is derived from an EMBL/GenBank/DDBJ whole genome shotgun (WGS) entry which is preliminary data.</text>
</comment>
<name>A0A165YML7_9HYPH</name>
<keyword evidence="2" id="KW-0456">Lyase</keyword>
<gene>
    <name evidence="2" type="primary">iolE_2</name>
    <name evidence="2" type="ORF">PsAD2_02506</name>
</gene>
<dbReference type="NCBIfam" id="TIGR04379">
    <property type="entry name" value="myo_inos_iolE"/>
    <property type="match status" value="1"/>
</dbReference>
<dbReference type="Proteomes" id="UP000076577">
    <property type="component" value="Unassembled WGS sequence"/>
</dbReference>
<dbReference type="PATRIC" id="fig|989403.3.peg.2668"/>
<dbReference type="InterPro" id="IPR036237">
    <property type="entry name" value="Xyl_isomerase-like_sf"/>
</dbReference>
<evidence type="ECO:0000259" key="1">
    <source>
        <dbReference type="Pfam" id="PF01261"/>
    </source>
</evidence>
<evidence type="ECO:0000313" key="3">
    <source>
        <dbReference type="Proteomes" id="UP000076577"/>
    </source>
</evidence>
<dbReference type="RefSeq" id="WP_068006259.1">
    <property type="nucleotide sequence ID" value="NZ_FOFM01000001.1"/>
</dbReference>
<dbReference type="InterPro" id="IPR030823">
    <property type="entry name" value="IolE/MocC"/>
</dbReference>
<dbReference type="PANTHER" id="PTHR12110">
    <property type="entry name" value="HYDROXYPYRUVATE ISOMERASE"/>
    <property type="match status" value="1"/>
</dbReference>